<dbReference type="Proteomes" id="UP001583193">
    <property type="component" value="Unassembled WGS sequence"/>
</dbReference>
<comment type="caution">
    <text evidence="2">The sequence shown here is derived from an EMBL/GenBank/DDBJ whole genome shotgun (WGS) entry which is preliminary data.</text>
</comment>
<organism evidence="2 3">
    <name type="scientific">Paecilomyces lecythidis</name>
    <dbReference type="NCBI Taxonomy" id="3004212"/>
    <lineage>
        <taxon>Eukaryota</taxon>
        <taxon>Fungi</taxon>
        <taxon>Dikarya</taxon>
        <taxon>Ascomycota</taxon>
        <taxon>Pezizomycotina</taxon>
        <taxon>Eurotiomycetes</taxon>
        <taxon>Eurotiomycetidae</taxon>
        <taxon>Eurotiales</taxon>
        <taxon>Thermoascaceae</taxon>
        <taxon>Paecilomyces</taxon>
    </lineage>
</organism>
<dbReference type="Pfam" id="PF11951">
    <property type="entry name" value="Fungal_trans_2"/>
    <property type="match status" value="1"/>
</dbReference>
<sequence>MPGEALPTSPSTIDSLVNLDDFLHWTDLFDLESELLGTRPQQSLEFYDNDSAMCSVIAEQESQYNGPGMALTMNDPLRIEQLDGTQAEEEPASTTSPVDTLLDAPLLLRHFRDYVIPLMMPLPNSAKSPYRILNLPAALLTLSDITVFDEKDVKSARLANLYGILACSAYHKSRNLPADSGQSKEYWETVSEQAHRQARDSLQKSLLTEVQGAQKAKYKDQLMAIFSLTAFAVGIFPVTVILLFTSS</sequence>
<feature type="transmembrane region" description="Helical" evidence="1">
    <location>
        <begin position="222"/>
        <end position="244"/>
    </location>
</feature>
<keyword evidence="3" id="KW-1185">Reference proteome</keyword>
<evidence type="ECO:0000256" key="1">
    <source>
        <dbReference type="SAM" id="Phobius"/>
    </source>
</evidence>
<reference evidence="2 3" key="1">
    <citation type="journal article" date="2024" name="IMA Fungus">
        <title>IMA Genome - F19 : A genome assembly and annotation guide to empower mycologists, including annotated draft genome sequences of Ceratocystis pirilliformis, Diaporthe australafricana, Fusarium ophioides, Paecilomyces lecythidis, and Sporothrix stenoceras.</title>
        <authorList>
            <person name="Aylward J."/>
            <person name="Wilson A.M."/>
            <person name="Visagie C.M."/>
            <person name="Spraker J."/>
            <person name="Barnes I."/>
            <person name="Buitendag C."/>
            <person name="Ceriani C."/>
            <person name="Del Mar Angel L."/>
            <person name="du Plessis D."/>
            <person name="Fuchs T."/>
            <person name="Gasser K."/>
            <person name="Kramer D."/>
            <person name="Li W."/>
            <person name="Munsamy K."/>
            <person name="Piso A."/>
            <person name="Price J.L."/>
            <person name="Sonnekus B."/>
            <person name="Thomas C."/>
            <person name="van der Nest A."/>
            <person name="van Dijk A."/>
            <person name="van Heerden A."/>
            <person name="van Vuuren N."/>
            <person name="Yilmaz N."/>
            <person name="Duong T.A."/>
            <person name="van der Merwe N.A."/>
            <person name="Wingfield M.J."/>
            <person name="Wingfield B.D."/>
        </authorList>
    </citation>
    <scope>NUCLEOTIDE SEQUENCE [LARGE SCALE GENOMIC DNA]</scope>
    <source>
        <strain evidence="2 3">CMW 18167</strain>
    </source>
</reference>
<name>A0ABR3YED6_9EURO</name>
<proteinExistence type="predicted"/>
<dbReference type="InterPro" id="IPR021858">
    <property type="entry name" value="Fun_TF"/>
</dbReference>
<dbReference type="EMBL" id="JAVDPF010000002">
    <property type="protein sequence ID" value="KAL1885829.1"/>
    <property type="molecule type" value="Genomic_DNA"/>
</dbReference>
<evidence type="ECO:0000313" key="2">
    <source>
        <dbReference type="EMBL" id="KAL1885829.1"/>
    </source>
</evidence>
<keyword evidence="1" id="KW-0472">Membrane</keyword>
<evidence type="ECO:0000313" key="3">
    <source>
        <dbReference type="Proteomes" id="UP001583193"/>
    </source>
</evidence>
<keyword evidence="1" id="KW-1133">Transmembrane helix</keyword>
<keyword evidence="1" id="KW-0812">Transmembrane</keyword>
<protein>
    <submittedName>
        <fullName evidence="2">Uncharacterized protein</fullName>
    </submittedName>
</protein>
<gene>
    <name evidence="2" type="ORF">Plec18167_001325</name>
</gene>
<accession>A0ABR3YED6</accession>